<feature type="transmembrane region" description="Helical" evidence="1">
    <location>
        <begin position="21"/>
        <end position="40"/>
    </location>
</feature>
<dbReference type="Proteomes" id="UP000030902">
    <property type="component" value="Chromosome"/>
</dbReference>
<keyword evidence="1" id="KW-1133">Transmembrane helix</keyword>
<name>A0A6S4GVH5_9BACT</name>
<keyword evidence="3" id="KW-1185">Reference proteome</keyword>
<proteinExistence type="predicted"/>
<gene>
    <name evidence="2" type="ORF">TM7x_03335</name>
</gene>
<feature type="transmembrane region" description="Helical" evidence="1">
    <location>
        <begin position="185"/>
        <end position="210"/>
    </location>
</feature>
<keyword evidence="1" id="KW-0812">Transmembrane</keyword>
<dbReference type="KEGG" id="sox:TM7x_03335"/>
<organism evidence="2 3">
    <name type="scientific">Candidatus Nanosynbacter lyticus</name>
    <dbReference type="NCBI Taxonomy" id="2093824"/>
    <lineage>
        <taxon>Bacteria</taxon>
        <taxon>Candidatus Saccharimonadota</taxon>
        <taxon>Candidatus Saccharimonadia</taxon>
        <taxon>Candidatus Nanosynbacterales</taxon>
        <taxon>Candidatus Nanosynbacteraceae</taxon>
        <taxon>Candidatus Nanosynbacter</taxon>
    </lineage>
</organism>
<evidence type="ECO:0000313" key="2">
    <source>
        <dbReference type="EMBL" id="AJA06921.1"/>
    </source>
</evidence>
<sequence length="221" mass="25664">MVIDKRKTKFRIKRLSQIKTWQLVILLVMSSFISATFLRLNNVGMVERRESVENADKTGDIVSLQRRLYDLQRYVSMHMNAHPGKIALDHTYKRAYEQKLKEFEEAIKNRSNNDTVSKVRFVCDAKAQQGGYGRFTTQADPRYINCINEEWEKYPAAKVANLQFEAPSTEPYYHTFVSPVWSADFAGWSLLVTILIAVIIIVRLVILGVLKLMLKQRNKLF</sequence>
<dbReference type="AlphaFoldDB" id="A0A6S4GVH5"/>
<dbReference type="EMBL" id="CP007496">
    <property type="protein sequence ID" value="AJA06921.1"/>
    <property type="molecule type" value="Genomic_DNA"/>
</dbReference>
<accession>A0A6S4GVH5</accession>
<evidence type="ECO:0000256" key="1">
    <source>
        <dbReference type="SAM" id="Phobius"/>
    </source>
</evidence>
<dbReference type="RefSeq" id="WP_039327794.1">
    <property type="nucleotide sequence ID" value="NZ_CP007496.1"/>
</dbReference>
<protein>
    <submittedName>
        <fullName evidence="2">Uncharacterized protein</fullName>
    </submittedName>
</protein>
<evidence type="ECO:0000313" key="3">
    <source>
        <dbReference type="Proteomes" id="UP000030902"/>
    </source>
</evidence>
<keyword evidence="1" id="KW-0472">Membrane</keyword>
<reference evidence="2 3" key="1">
    <citation type="journal article" date="2015" name="Proc. Natl. Acad. Sci. U.S.A.">
        <title>Cultivation of a human-associated TM7 phylotype reveals a reduced genome and epibiotic parasitic lifestyle.</title>
        <authorList>
            <person name="He X."/>
            <person name="McLean J.S."/>
            <person name="Edlund A."/>
            <person name="Yooseph S."/>
            <person name="Hall A.P."/>
            <person name="Liu S.Y."/>
            <person name="Dorrestein P.C."/>
            <person name="Esquenazi E."/>
            <person name="Hunter R.C."/>
            <person name="Cheng G."/>
            <person name="Nelson K.E."/>
            <person name="Lux R."/>
            <person name="Shi W."/>
        </authorList>
    </citation>
    <scope>NUCLEOTIDE SEQUENCE [LARGE SCALE GENOMIC DNA]</scope>
    <source>
        <strain evidence="2 3">TM7x</strain>
    </source>
</reference>